<dbReference type="EMBL" id="MCRJ01000161">
    <property type="protein sequence ID" value="ODN68550.1"/>
    <property type="molecule type" value="Genomic_DNA"/>
</dbReference>
<comment type="cofactor">
    <cofactor evidence="1">
        <name>Zn(2+)</name>
        <dbReference type="ChEBI" id="CHEBI:29105"/>
    </cofactor>
</comment>
<protein>
    <recommendedName>
        <fullName evidence="11">Murein endopeptidase K</fullName>
    </recommendedName>
</protein>
<feature type="compositionally biased region" description="Low complexity" evidence="12">
    <location>
        <begin position="73"/>
        <end position="115"/>
    </location>
</feature>
<evidence type="ECO:0000313" key="15">
    <source>
        <dbReference type="Proteomes" id="UP000094622"/>
    </source>
</evidence>
<feature type="domain" description="Peptidase M15A C-terminal" evidence="13">
    <location>
        <begin position="235"/>
        <end position="335"/>
    </location>
</feature>
<evidence type="ECO:0000256" key="8">
    <source>
        <dbReference type="ARBA" id="ARBA00023049"/>
    </source>
</evidence>
<feature type="region of interest" description="Disordered" evidence="12">
    <location>
        <begin position="23"/>
        <end position="125"/>
    </location>
</feature>
<dbReference type="PANTHER" id="PTHR37425:SF1">
    <property type="entry name" value="OUTER MEMBRANE PROTEIN"/>
    <property type="match status" value="1"/>
</dbReference>
<comment type="pathway">
    <text evidence="2">Cell wall biogenesis; cell wall polysaccharide biosynthesis.</text>
</comment>
<evidence type="ECO:0000256" key="7">
    <source>
        <dbReference type="ARBA" id="ARBA00022833"/>
    </source>
</evidence>
<dbReference type="Pfam" id="PF08291">
    <property type="entry name" value="Peptidase_M15_3"/>
    <property type="match status" value="1"/>
</dbReference>
<keyword evidence="5" id="KW-0732">Signal</keyword>
<dbReference type="PANTHER" id="PTHR37425">
    <property type="match status" value="1"/>
</dbReference>
<evidence type="ECO:0000256" key="6">
    <source>
        <dbReference type="ARBA" id="ARBA00022801"/>
    </source>
</evidence>
<dbReference type="GO" id="GO:0006508">
    <property type="term" value="P:proteolysis"/>
    <property type="evidence" value="ECO:0007669"/>
    <property type="project" value="UniProtKB-KW"/>
</dbReference>
<dbReference type="InterPro" id="IPR010275">
    <property type="entry name" value="MepK"/>
</dbReference>
<evidence type="ECO:0000256" key="4">
    <source>
        <dbReference type="ARBA" id="ARBA00022723"/>
    </source>
</evidence>
<evidence type="ECO:0000256" key="3">
    <source>
        <dbReference type="ARBA" id="ARBA00022670"/>
    </source>
</evidence>
<dbReference type="Proteomes" id="UP000094622">
    <property type="component" value="Unassembled WGS sequence"/>
</dbReference>
<accession>A0A1E3GWX8</accession>
<dbReference type="InterPro" id="IPR009045">
    <property type="entry name" value="Zn_M74/Hedgehog-like"/>
</dbReference>
<keyword evidence="7" id="KW-0862">Zinc</keyword>
<evidence type="ECO:0000256" key="12">
    <source>
        <dbReference type="SAM" id="MobiDB-lite"/>
    </source>
</evidence>
<keyword evidence="9" id="KW-0961">Cell wall biogenesis/degradation</keyword>
<dbReference type="Gene3D" id="3.30.1380.10">
    <property type="match status" value="1"/>
</dbReference>
<evidence type="ECO:0000256" key="11">
    <source>
        <dbReference type="ARBA" id="ARBA00093666"/>
    </source>
</evidence>
<evidence type="ECO:0000259" key="13">
    <source>
        <dbReference type="Pfam" id="PF08291"/>
    </source>
</evidence>
<feature type="region of interest" description="Disordered" evidence="12">
    <location>
        <begin position="149"/>
        <end position="171"/>
    </location>
</feature>
<dbReference type="AlphaFoldDB" id="A0A1E3GWX8"/>
<proteinExistence type="inferred from homology"/>
<evidence type="ECO:0000256" key="9">
    <source>
        <dbReference type="ARBA" id="ARBA00023316"/>
    </source>
</evidence>
<gene>
    <name evidence="14" type="ORF">A6302_04150</name>
</gene>
<dbReference type="SUPFAM" id="SSF55166">
    <property type="entry name" value="Hedgehog/DD-peptidase"/>
    <property type="match status" value="1"/>
</dbReference>
<dbReference type="GO" id="GO:0071555">
    <property type="term" value="P:cell wall organization"/>
    <property type="evidence" value="ECO:0007669"/>
    <property type="project" value="UniProtKB-KW"/>
</dbReference>
<comment type="caution">
    <text evidence="14">The sequence shown here is derived from an EMBL/GenBank/DDBJ whole genome shotgun (WGS) entry which is preliminary data.</text>
</comment>
<evidence type="ECO:0000256" key="2">
    <source>
        <dbReference type="ARBA" id="ARBA00004776"/>
    </source>
</evidence>
<evidence type="ECO:0000256" key="10">
    <source>
        <dbReference type="ARBA" id="ARBA00093448"/>
    </source>
</evidence>
<feature type="compositionally biased region" description="Low complexity" evidence="12">
    <location>
        <begin position="23"/>
        <end position="64"/>
    </location>
</feature>
<comment type="similarity">
    <text evidence="10">Belongs to the peptidase M15 family.</text>
</comment>
<evidence type="ECO:0000256" key="5">
    <source>
        <dbReference type="ARBA" id="ARBA00022729"/>
    </source>
</evidence>
<evidence type="ECO:0000256" key="1">
    <source>
        <dbReference type="ARBA" id="ARBA00001947"/>
    </source>
</evidence>
<keyword evidence="15" id="KW-1185">Reference proteome</keyword>
<keyword evidence="3" id="KW-0645">Protease</keyword>
<keyword evidence="8" id="KW-0482">Metalloprotease</keyword>
<sequence length="351" mass="36172">MALGACSSFYDSSDFVTATTAPASGAAGETAAADGETAQATDKTAPEGTAEATTEAKPGETTTTVADASKGDAAPTEGTAAAPANGDAAAAPSQPGAPGAAPAAQAAAPASADQPPAEPAPTDPAATPVLAIAPEVAAKGVTETAKVVAAKEDQPITDDAVAAPPEEDEPEAMAFQKPHRVEKMDSLPGVTWPEGIILVSRTPGDDDPGSFFRNGPTHPFAGRVPGIPRSAVIAANGLLLANSSIQVGCLKPGLVSMIRRAERQFGKRAVITSGYRSPPHNRRVRGARNSQHMYCSAVDLYMPGVTRDTLARFLFAMPDRGGIGLYCHTQAIHIDVGKRRAWRWPCYKRRS</sequence>
<evidence type="ECO:0000313" key="14">
    <source>
        <dbReference type="EMBL" id="ODN68550.1"/>
    </source>
</evidence>
<dbReference type="InterPro" id="IPR013230">
    <property type="entry name" value="Peptidase_M15A_C"/>
</dbReference>
<keyword evidence="4" id="KW-0479">Metal-binding</keyword>
<name>A0A1E3GWX8_9HYPH</name>
<dbReference type="GO" id="GO:0046872">
    <property type="term" value="F:metal ion binding"/>
    <property type="evidence" value="ECO:0007669"/>
    <property type="project" value="UniProtKB-KW"/>
</dbReference>
<reference evidence="14 15" key="1">
    <citation type="submission" date="2016-07" db="EMBL/GenBank/DDBJ databases">
        <title>Draft Genome Sequence of Methylobrevis pamukkalensis PK2.</title>
        <authorList>
            <person name="Vasilenko O.V."/>
            <person name="Doronina N.V."/>
            <person name="Shmareva M.N."/>
            <person name="Tarlachkov S.V."/>
            <person name="Mustakhimov I."/>
            <person name="Trotsenko Y.A."/>
        </authorList>
    </citation>
    <scope>NUCLEOTIDE SEQUENCE [LARGE SCALE GENOMIC DNA]</scope>
    <source>
        <strain evidence="14 15">PK2</strain>
    </source>
</reference>
<dbReference type="GO" id="GO:0008237">
    <property type="term" value="F:metallopeptidase activity"/>
    <property type="evidence" value="ECO:0007669"/>
    <property type="project" value="UniProtKB-KW"/>
</dbReference>
<organism evidence="14 15">
    <name type="scientific">Methylobrevis pamukkalensis</name>
    <dbReference type="NCBI Taxonomy" id="1439726"/>
    <lineage>
        <taxon>Bacteria</taxon>
        <taxon>Pseudomonadati</taxon>
        <taxon>Pseudomonadota</taxon>
        <taxon>Alphaproteobacteria</taxon>
        <taxon>Hyphomicrobiales</taxon>
        <taxon>Pleomorphomonadaceae</taxon>
        <taxon>Methylobrevis</taxon>
    </lineage>
</organism>
<keyword evidence="6" id="KW-0378">Hydrolase</keyword>